<evidence type="ECO:0000259" key="6">
    <source>
        <dbReference type="PROSITE" id="PS51935"/>
    </source>
</evidence>
<reference evidence="7" key="1">
    <citation type="submission" date="2023-03" db="EMBL/GenBank/DDBJ databases">
        <title>Complete genome of Cladonia borealis.</title>
        <authorList>
            <person name="Park H."/>
        </authorList>
    </citation>
    <scope>NUCLEOTIDE SEQUENCE</scope>
    <source>
        <strain evidence="7">ANT050790</strain>
    </source>
</reference>
<keyword evidence="2" id="KW-0645">Protease</keyword>
<evidence type="ECO:0000256" key="1">
    <source>
        <dbReference type="ARBA" id="ARBA00007074"/>
    </source>
</evidence>
<keyword evidence="5" id="KW-0732">Signal</keyword>
<evidence type="ECO:0000256" key="4">
    <source>
        <dbReference type="ARBA" id="ARBA00022807"/>
    </source>
</evidence>
<dbReference type="Pfam" id="PF00877">
    <property type="entry name" value="NLPC_P60"/>
    <property type="match status" value="1"/>
</dbReference>
<evidence type="ECO:0000313" key="7">
    <source>
        <dbReference type="EMBL" id="KAK0510893.1"/>
    </source>
</evidence>
<feature type="domain" description="NlpC/P60" evidence="6">
    <location>
        <begin position="125"/>
        <end position="259"/>
    </location>
</feature>
<feature type="signal peptide" evidence="5">
    <location>
        <begin position="1"/>
        <end position="19"/>
    </location>
</feature>
<evidence type="ECO:0000256" key="5">
    <source>
        <dbReference type="SAM" id="SignalP"/>
    </source>
</evidence>
<feature type="chain" id="PRO_5041447986" description="NlpC/P60 domain-containing protein" evidence="5">
    <location>
        <begin position="20"/>
        <end position="259"/>
    </location>
</feature>
<evidence type="ECO:0000313" key="8">
    <source>
        <dbReference type="Proteomes" id="UP001166286"/>
    </source>
</evidence>
<dbReference type="PANTHER" id="PTHR47359">
    <property type="entry name" value="PEPTIDOGLYCAN DL-ENDOPEPTIDASE CWLO"/>
    <property type="match status" value="1"/>
</dbReference>
<sequence>MHLQYSLFYLSHAVLTTTALVPFHPLQERQIGQACTTLDGAGTCQNTADCTTQGFNLAGYCPGPADIQCCIKQTCNTGSSSGICMNTSDKCGGSFVPGFCPGDSTIQCCTSSSSSSSSSSPPPSSGSGASLVAAAVAEEGLPYVWGGGGCDGPSDGGFDCSGLTQYATCKSGHGLIPRTAQTQYDSPMGEHLARADAEAGDLIFWADGGDCVGSVAHVGIFMREGWMVNAAETGTPVREQSIWSSSGGESICPDAVRFW</sequence>
<dbReference type="InterPro" id="IPR038765">
    <property type="entry name" value="Papain-like_cys_pep_sf"/>
</dbReference>
<proteinExistence type="inferred from homology"/>
<dbReference type="Proteomes" id="UP001166286">
    <property type="component" value="Unassembled WGS sequence"/>
</dbReference>
<accession>A0AA39R044</accession>
<dbReference type="AlphaFoldDB" id="A0AA39R044"/>
<dbReference type="PANTHER" id="PTHR47359:SF3">
    <property type="entry name" value="NLP_P60 DOMAIN-CONTAINING PROTEIN-RELATED"/>
    <property type="match status" value="1"/>
</dbReference>
<dbReference type="EMBL" id="JAFEKC020000014">
    <property type="protein sequence ID" value="KAK0510893.1"/>
    <property type="molecule type" value="Genomic_DNA"/>
</dbReference>
<comment type="similarity">
    <text evidence="1">Belongs to the peptidase C40 family.</text>
</comment>
<dbReference type="GO" id="GO:0006508">
    <property type="term" value="P:proteolysis"/>
    <property type="evidence" value="ECO:0007669"/>
    <property type="project" value="UniProtKB-KW"/>
</dbReference>
<keyword evidence="8" id="KW-1185">Reference proteome</keyword>
<keyword evidence="3" id="KW-0378">Hydrolase</keyword>
<dbReference type="Gene3D" id="3.90.1720.10">
    <property type="entry name" value="endopeptidase domain like (from Nostoc punctiforme)"/>
    <property type="match status" value="1"/>
</dbReference>
<dbReference type="InterPro" id="IPR000064">
    <property type="entry name" value="NLP_P60_dom"/>
</dbReference>
<protein>
    <recommendedName>
        <fullName evidence="6">NlpC/P60 domain-containing protein</fullName>
    </recommendedName>
</protein>
<evidence type="ECO:0000256" key="3">
    <source>
        <dbReference type="ARBA" id="ARBA00022801"/>
    </source>
</evidence>
<keyword evidence="4" id="KW-0788">Thiol protease</keyword>
<gene>
    <name evidence="7" type="ORF">JMJ35_006445</name>
</gene>
<dbReference type="SUPFAM" id="SSF54001">
    <property type="entry name" value="Cysteine proteinases"/>
    <property type="match status" value="1"/>
</dbReference>
<dbReference type="PROSITE" id="PS51935">
    <property type="entry name" value="NLPC_P60"/>
    <property type="match status" value="1"/>
</dbReference>
<dbReference type="InterPro" id="IPR051794">
    <property type="entry name" value="PG_Endopeptidase_C40"/>
</dbReference>
<dbReference type="GO" id="GO:0008234">
    <property type="term" value="F:cysteine-type peptidase activity"/>
    <property type="evidence" value="ECO:0007669"/>
    <property type="project" value="UniProtKB-KW"/>
</dbReference>
<comment type="caution">
    <text evidence="7">The sequence shown here is derived from an EMBL/GenBank/DDBJ whole genome shotgun (WGS) entry which is preliminary data.</text>
</comment>
<name>A0AA39R044_9LECA</name>
<evidence type="ECO:0000256" key="2">
    <source>
        <dbReference type="ARBA" id="ARBA00022670"/>
    </source>
</evidence>
<organism evidence="7 8">
    <name type="scientific">Cladonia borealis</name>
    <dbReference type="NCBI Taxonomy" id="184061"/>
    <lineage>
        <taxon>Eukaryota</taxon>
        <taxon>Fungi</taxon>
        <taxon>Dikarya</taxon>
        <taxon>Ascomycota</taxon>
        <taxon>Pezizomycotina</taxon>
        <taxon>Lecanoromycetes</taxon>
        <taxon>OSLEUM clade</taxon>
        <taxon>Lecanoromycetidae</taxon>
        <taxon>Lecanorales</taxon>
        <taxon>Lecanorineae</taxon>
        <taxon>Cladoniaceae</taxon>
        <taxon>Cladonia</taxon>
    </lineage>
</organism>